<evidence type="ECO:0000256" key="2">
    <source>
        <dbReference type="ARBA" id="ARBA00022797"/>
    </source>
</evidence>
<keyword evidence="3 6" id="KW-0378">Hydrolase</keyword>
<feature type="active site" description="Nucleophile" evidence="4">
    <location>
        <position position="181"/>
    </location>
</feature>
<reference evidence="6 7" key="1">
    <citation type="journal article" date="2019" name="ACS Chem. Biol.">
        <title>Identification and Mobilization of a Cryptic Antibiotic Biosynthesis Gene Locus from a Human-Pathogenic Nocardia Isolate.</title>
        <authorList>
            <person name="Herisse M."/>
            <person name="Ishida K."/>
            <person name="Porter J.L."/>
            <person name="Howden B."/>
            <person name="Hertweck C."/>
            <person name="Stinear T.P."/>
            <person name="Pidot S.J."/>
        </authorList>
    </citation>
    <scope>NUCLEOTIDE SEQUENCE [LARGE SCALE GENOMIC DNA]</scope>
    <source>
        <strain evidence="6 7">AUSMDU00012715</strain>
    </source>
</reference>
<keyword evidence="2" id="KW-0058">Aromatic hydrocarbons catabolism</keyword>
<name>A0A6G9Z998_9NOCA</name>
<dbReference type="PRINTS" id="PR00412">
    <property type="entry name" value="EPOXHYDRLASE"/>
</dbReference>
<evidence type="ECO:0000313" key="7">
    <source>
        <dbReference type="Proteomes" id="UP000500953"/>
    </source>
</evidence>
<feature type="active site" description="Proton donor" evidence="4">
    <location>
        <position position="307"/>
    </location>
</feature>
<gene>
    <name evidence="6" type="ORF">F6W96_30945</name>
</gene>
<dbReference type="PANTHER" id="PTHR21661">
    <property type="entry name" value="EPOXIDE HYDROLASE 1-RELATED"/>
    <property type="match status" value="1"/>
</dbReference>
<dbReference type="InterPro" id="IPR010497">
    <property type="entry name" value="Epoxide_hydro_N"/>
</dbReference>
<protein>
    <submittedName>
        <fullName evidence="6">Alpha/beta fold hydrolase</fullName>
    </submittedName>
</protein>
<evidence type="ECO:0000313" key="6">
    <source>
        <dbReference type="EMBL" id="QIS22108.1"/>
    </source>
</evidence>
<evidence type="ECO:0000259" key="5">
    <source>
        <dbReference type="Pfam" id="PF06441"/>
    </source>
</evidence>
<dbReference type="GO" id="GO:0097176">
    <property type="term" value="P:epoxide metabolic process"/>
    <property type="evidence" value="ECO:0007669"/>
    <property type="project" value="TreeGrafter"/>
</dbReference>
<feature type="domain" description="Epoxide hydrolase N-terminal" evidence="5">
    <location>
        <begin position="7"/>
        <end position="112"/>
    </location>
</feature>
<feature type="active site" description="Proton acceptor" evidence="4">
    <location>
        <position position="358"/>
    </location>
</feature>
<dbReference type="GO" id="GO:0004301">
    <property type="term" value="F:epoxide hydrolase activity"/>
    <property type="evidence" value="ECO:0007669"/>
    <property type="project" value="TreeGrafter"/>
</dbReference>
<dbReference type="RefSeq" id="WP_167489513.1">
    <property type="nucleotide sequence ID" value="NZ_CP046173.1"/>
</dbReference>
<dbReference type="Gene3D" id="3.40.50.1820">
    <property type="entry name" value="alpha/beta hydrolase"/>
    <property type="match status" value="1"/>
</dbReference>
<dbReference type="Pfam" id="PF06441">
    <property type="entry name" value="EHN"/>
    <property type="match status" value="1"/>
</dbReference>
<dbReference type="PANTHER" id="PTHR21661:SF35">
    <property type="entry name" value="EPOXIDE HYDROLASE"/>
    <property type="match status" value="1"/>
</dbReference>
<dbReference type="Proteomes" id="UP000500953">
    <property type="component" value="Chromosome"/>
</dbReference>
<dbReference type="InterPro" id="IPR016292">
    <property type="entry name" value="Epoxide_hydrolase"/>
</dbReference>
<comment type="similarity">
    <text evidence="1">Belongs to the peptidase S33 family.</text>
</comment>
<dbReference type="PIRSF" id="PIRSF001112">
    <property type="entry name" value="Epoxide_hydrolase"/>
    <property type="match status" value="1"/>
</dbReference>
<accession>A0A6G9Z998</accession>
<evidence type="ECO:0000256" key="4">
    <source>
        <dbReference type="PIRSR" id="PIRSR001112-1"/>
    </source>
</evidence>
<dbReference type="AlphaFoldDB" id="A0A6G9Z998"/>
<dbReference type="SUPFAM" id="SSF53474">
    <property type="entry name" value="alpha/beta-Hydrolases"/>
    <property type="match status" value="1"/>
</dbReference>
<dbReference type="EMBL" id="CP046173">
    <property type="protein sequence ID" value="QIS22108.1"/>
    <property type="molecule type" value="Genomic_DNA"/>
</dbReference>
<evidence type="ECO:0000256" key="1">
    <source>
        <dbReference type="ARBA" id="ARBA00010088"/>
    </source>
</evidence>
<proteinExistence type="inferred from homology"/>
<evidence type="ECO:0000256" key="3">
    <source>
        <dbReference type="ARBA" id="ARBA00022801"/>
    </source>
</evidence>
<organism evidence="6 7">
    <name type="scientific">Nocardia terpenica</name>
    <dbReference type="NCBI Taxonomy" id="455432"/>
    <lineage>
        <taxon>Bacteria</taxon>
        <taxon>Bacillati</taxon>
        <taxon>Actinomycetota</taxon>
        <taxon>Actinomycetes</taxon>
        <taxon>Mycobacteriales</taxon>
        <taxon>Nocardiaceae</taxon>
        <taxon>Nocardia</taxon>
    </lineage>
</organism>
<dbReference type="InterPro" id="IPR000639">
    <property type="entry name" value="Epox_hydrolase-like"/>
</dbReference>
<sequence>MTPANGIRPFRVDIAQADLDDLRDRLARTRWPDELPGVGWDYGVPRGYLRDLAEYWRTAYDWRVHEARLNTFPQFTTEIDGADVHFLHVRSPEPDAVPLIITHGWPGSVLEFMEIIGPLTDPRAHGGDPADAFHVVAPSIPGYGFSGPTRRTHWDYRRVARAWAELMNRLGYRRYGAQGGDWGAGISRELGVIAPDQVIGVHLNGTPTFPTGDPAGLDELDRARLLTWERHRAQTSGYTAVQATRPQTLAYGLTDSPVGQLAWIVEKFQEWTDSDEVPESAVDRDHMLSNVMLYWLTGTAGSSARLYKESARNWAEAEPSRVPTGMAVFPGDITLPVRAFVERLDNIVHWTEFDRGGHFAAMEQPELLVGDIRRFFRALTPS</sequence>
<dbReference type="InterPro" id="IPR029058">
    <property type="entry name" value="AB_hydrolase_fold"/>
</dbReference>